<gene>
    <name evidence="1" type="ORF">ACOLOM_LOCUS4301</name>
</gene>
<proteinExistence type="predicted"/>
<protein>
    <submittedName>
        <fullName evidence="1">1833_t:CDS:1</fullName>
    </submittedName>
</protein>
<organism evidence="1 2">
    <name type="scientific">Acaulospora colombiana</name>
    <dbReference type="NCBI Taxonomy" id="27376"/>
    <lineage>
        <taxon>Eukaryota</taxon>
        <taxon>Fungi</taxon>
        <taxon>Fungi incertae sedis</taxon>
        <taxon>Mucoromycota</taxon>
        <taxon>Glomeromycotina</taxon>
        <taxon>Glomeromycetes</taxon>
        <taxon>Diversisporales</taxon>
        <taxon>Acaulosporaceae</taxon>
        <taxon>Acaulospora</taxon>
    </lineage>
</organism>
<dbReference type="Proteomes" id="UP000789525">
    <property type="component" value="Unassembled WGS sequence"/>
</dbReference>
<evidence type="ECO:0000313" key="1">
    <source>
        <dbReference type="EMBL" id="CAG8536727.1"/>
    </source>
</evidence>
<sequence length="142" mass="16042">MTHNSQFSMAKCHTSIVCNFWSKIDKFWVIMLAKYILVLTCQKAVAVSGRINDEPWNIPKWLASSLRCEHISIKTSGGIINFISVFDVGGGGDGEDREYMLEDLEYVEGDSEHAVEDLEYTVEDLEYAMVEGESKSWSTCNT</sequence>
<comment type="caution">
    <text evidence="1">The sequence shown here is derived from an EMBL/GenBank/DDBJ whole genome shotgun (WGS) entry which is preliminary data.</text>
</comment>
<name>A0ACA9LKS0_9GLOM</name>
<keyword evidence="2" id="KW-1185">Reference proteome</keyword>
<reference evidence="1" key="1">
    <citation type="submission" date="2021-06" db="EMBL/GenBank/DDBJ databases">
        <authorList>
            <person name="Kallberg Y."/>
            <person name="Tangrot J."/>
            <person name="Rosling A."/>
        </authorList>
    </citation>
    <scope>NUCLEOTIDE SEQUENCE</scope>
    <source>
        <strain evidence="1">CL356</strain>
    </source>
</reference>
<evidence type="ECO:0000313" key="2">
    <source>
        <dbReference type="Proteomes" id="UP000789525"/>
    </source>
</evidence>
<accession>A0ACA9LKS0</accession>
<dbReference type="EMBL" id="CAJVPT010007025">
    <property type="protein sequence ID" value="CAG8536727.1"/>
    <property type="molecule type" value="Genomic_DNA"/>
</dbReference>